<evidence type="ECO:0008006" key="7">
    <source>
        <dbReference type="Google" id="ProtNLM"/>
    </source>
</evidence>
<name>A0AAV9WCL6_9PEZI</name>
<evidence type="ECO:0000256" key="1">
    <source>
        <dbReference type="ARBA" id="ARBA00022679"/>
    </source>
</evidence>
<dbReference type="PROSITE" id="PS00723">
    <property type="entry name" value="POLYPRENYL_SYNTHASE_1"/>
    <property type="match status" value="1"/>
</dbReference>
<dbReference type="Pfam" id="PF00348">
    <property type="entry name" value="polyprenyl_synt"/>
    <property type="match status" value="1"/>
</dbReference>
<gene>
    <name evidence="5" type="ORF">TWF481_007131</name>
</gene>
<evidence type="ECO:0000313" key="5">
    <source>
        <dbReference type="EMBL" id="KAK6505213.1"/>
    </source>
</evidence>
<dbReference type="GO" id="GO:0004659">
    <property type="term" value="F:prenyltransferase activity"/>
    <property type="evidence" value="ECO:0007669"/>
    <property type="project" value="InterPro"/>
</dbReference>
<proteinExistence type="inferred from homology"/>
<evidence type="ECO:0000256" key="2">
    <source>
        <dbReference type="ARBA" id="ARBA00022723"/>
    </source>
</evidence>
<keyword evidence="3" id="KW-0460">Magnesium</keyword>
<dbReference type="InterPro" id="IPR008949">
    <property type="entry name" value="Isoprenoid_synthase_dom_sf"/>
</dbReference>
<dbReference type="EMBL" id="JAVHJL010000004">
    <property type="protein sequence ID" value="KAK6505213.1"/>
    <property type="molecule type" value="Genomic_DNA"/>
</dbReference>
<dbReference type="GO" id="GO:0046872">
    <property type="term" value="F:metal ion binding"/>
    <property type="evidence" value="ECO:0007669"/>
    <property type="project" value="UniProtKB-KW"/>
</dbReference>
<dbReference type="InterPro" id="IPR000092">
    <property type="entry name" value="Polyprenyl_synt"/>
</dbReference>
<evidence type="ECO:0000256" key="3">
    <source>
        <dbReference type="ARBA" id="ARBA00022842"/>
    </source>
</evidence>
<dbReference type="GO" id="GO:0043386">
    <property type="term" value="P:mycotoxin biosynthetic process"/>
    <property type="evidence" value="ECO:0007669"/>
    <property type="project" value="UniProtKB-ARBA"/>
</dbReference>
<organism evidence="5 6">
    <name type="scientific">Arthrobotrys musiformis</name>
    <dbReference type="NCBI Taxonomy" id="47236"/>
    <lineage>
        <taxon>Eukaryota</taxon>
        <taxon>Fungi</taxon>
        <taxon>Dikarya</taxon>
        <taxon>Ascomycota</taxon>
        <taxon>Pezizomycotina</taxon>
        <taxon>Orbiliomycetes</taxon>
        <taxon>Orbiliales</taxon>
        <taxon>Orbiliaceae</taxon>
        <taxon>Arthrobotrys</taxon>
    </lineage>
</organism>
<comment type="caution">
    <text evidence="5">The sequence shown here is derived from an EMBL/GenBank/DDBJ whole genome shotgun (WGS) entry which is preliminary data.</text>
</comment>
<evidence type="ECO:0000313" key="6">
    <source>
        <dbReference type="Proteomes" id="UP001370758"/>
    </source>
</evidence>
<dbReference type="GO" id="GO:0046165">
    <property type="term" value="P:alcohol biosynthetic process"/>
    <property type="evidence" value="ECO:0007669"/>
    <property type="project" value="UniProtKB-ARBA"/>
</dbReference>
<dbReference type="GO" id="GO:0008299">
    <property type="term" value="P:isoprenoid biosynthetic process"/>
    <property type="evidence" value="ECO:0007669"/>
    <property type="project" value="InterPro"/>
</dbReference>
<dbReference type="PANTHER" id="PTHR12001:SF72">
    <property type="entry name" value="THIJ_PFPI FAMILY PROTEIN (AFU_ORTHOLOGUE AFUA_3G01210)-RELATED"/>
    <property type="match status" value="1"/>
</dbReference>
<protein>
    <recommendedName>
        <fullName evidence="7">Geranylgeranyl diphosphate synthase</fullName>
    </recommendedName>
</protein>
<dbReference type="Proteomes" id="UP001370758">
    <property type="component" value="Unassembled WGS sequence"/>
</dbReference>
<evidence type="ECO:0000256" key="4">
    <source>
        <dbReference type="RuleBase" id="RU004466"/>
    </source>
</evidence>
<dbReference type="PANTHER" id="PTHR12001">
    <property type="entry name" value="GERANYLGERANYL PYROPHOSPHATE SYNTHASE"/>
    <property type="match status" value="1"/>
</dbReference>
<keyword evidence="1 4" id="KW-0808">Transferase</keyword>
<accession>A0AAV9WCL6</accession>
<keyword evidence="2" id="KW-0479">Metal-binding</keyword>
<reference evidence="5 6" key="1">
    <citation type="submission" date="2023-08" db="EMBL/GenBank/DDBJ databases">
        <authorList>
            <person name="Palmer J.M."/>
        </authorList>
    </citation>
    <scope>NUCLEOTIDE SEQUENCE [LARGE SCALE GENOMIC DNA]</scope>
    <source>
        <strain evidence="5 6">TWF481</strain>
    </source>
</reference>
<dbReference type="Gene3D" id="1.10.600.10">
    <property type="entry name" value="Farnesyl Diphosphate Synthase"/>
    <property type="match status" value="1"/>
</dbReference>
<keyword evidence="6" id="KW-1185">Reference proteome</keyword>
<sequence>MVKSRPSVEQSFGGVDQLSGVPIWNLDNRGVPRTVQSESVAIDGISFPMSDLSIIGNTSSSEVGTDEAMPDVSPWLAEYPKLSDEVVMEPCEYIASMPSKKIRHAAIDALSLWYKVPPSAVKTIKSVIDMLHNSSLILDDMEDSSTLRRGNPSTHMVFGSPQSINSANYMFVKSLGEVQRLGPSAVAIYQDELRNLHVGQSLDLHWTFHAQCPTEQEYMQMIDGKTGGLLRMACRLMRDQARENENLNLEELLNLYSNAKGDLSDLDEGKYSFMLIHTLNHTRDKQLQSLIQLRSRQPEGRLLPEQKALIMKIMASSKSLEYTENVLLELQSRIYEMLEEIEASGCEKNIGFRGIMARLRIEDPNLQNA</sequence>
<dbReference type="SUPFAM" id="SSF48576">
    <property type="entry name" value="Terpenoid synthases"/>
    <property type="match status" value="1"/>
</dbReference>
<dbReference type="AlphaFoldDB" id="A0AAV9WCL6"/>
<dbReference type="InterPro" id="IPR033749">
    <property type="entry name" value="Polyprenyl_synt_CS"/>
</dbReference>
<comment type="similarity">
    <text evidence="4">Belongs to the FPP/GGPP synthase family.</text>
</comment>